<dbReference type="CDD" id="cd18799">
    <property type="entry name" value="SF2_C_EcoAI-like"/>
    <property type="match status" value="1"/>
</dbReference>
<dbReference type="PROSITE" id="PS51194">
    <property type="entry name" value="HELICASE_CTER"/>
    <property type="match status" value="1"/>
</dbReference>
<reference evidence="3" key="1">
    <citation type="submission" date="2022-01" db="EMBL/GenBank/DDBJ databases">
        <title>Complete genome of Methanomicrobium antiquum DSM 21220.</title>
        <authorList>
            <person name="Chen S.-C."/>
            <person name="You Y.-T."/>
            <person name="Zhou Y.-Z."/>
            <person name="Lai M.-C."/>
        </authorList>
    </citation>
    <scope>NUCLEOTIDE SEQUENCE</scope>
    <source>
        <strain evidence="3">DSM 21220</strain>
    </source>
</reference>
<dbReference type="InterPro" id="IPR006935">
    <property type="entry name" value="Helicase/UvrB_N"/>
</dbReference>
<dbReference type="InterPro" id="IPR027417">
    <property type="entry name" value="P-loop_NTPase"/>
</dbReference>
<feature type="domain" description="Helicase ATP-binding" evidence="1">
    <location>
        <begin position="331"/>
        <end position="487"/>
    </location>
</feature>
<dbReference type="SMART" id="SM00487">
    <property type="entry name" value="DEXDc"/>
    <property type="match status" value="1"/>
</dbReference>
<dbReference type="GeneID" id="79949604"/>
<dbReference type="InterPro" id="IPR014001">
    <property type="entry name" value="Helicase_ATP-bd"/>
</dbReference>
<dbReference type="KEGG" id="manq:L1994_04360"/>
<proteinExistence type="predicted"/>
<dbReference type="Pfam" id="PF11907">
    <property type="entry name" value="DUF3427"/>
    <property type="match status" value="1"/>
</dbReference>
<evidence type="ECO:0000259" key="2">
    <source>
        <dbReference type="PROSITE" id="PS51194"/>
    </source>
</evidence>
<dbReference type="GO" id="GO:0003677">
    <property type="term" value="F:DNA binding"/>
    <property type="evidence" value="ECO:0007669"/>
    <property type="project" value="InterPro"/>
</dbReference>
<dbReference type="Pfam" id="PF00271">
    <property type="entry name" value="Helicase_C"/>
    <property type="match status" value="1"/>
</dbReference>
<dbReference type="Pfam" id="PF13091">
    <property type="entry name" value="PLDc_2"/>
    <property type="match status" value="1"/>
</dbReference>
<dbReference type="InterPro" id="IPR001650">
    <property type="entry name" value="Helicase_C-like"/>
</dbReference>
<dbReference type="GO" id="GO:0140097">
    <property type="term" value="F:catalytic activity, acting on DNA"/>
    <property type="evidence" value="ECO:0007669"/>
    <property type="project" value="UniProtKB-ARBA"/>
</dbReference>
<evidence type="ECO:0000313" key="3">
    <source>
        <dbReference type="EMBL" id="WFN37628.1"/>
    </source>
</evidence>
<evidence type="ECO:0000259" key="1">
    <source>
        <dbReference type="PROSITE" id="PS51192"/>
    </source>
</evidence>
<dbReference type="SUPFAM" id="SSF56024">
    <property type="entry name" value="Phospholipase D/nuclease"/>
    <property type="match status" value="1"/>
</dbReference>
<dbReference type="GO" id="GO:0120545">
    <property type="term" value="F:nucleic acid conformation isomerase activity"/>
    <property type="evidence" value="ECO:0007669"/>
    <property type="project" value="UniProtKB-ARBA"/>
</dbReference>
<dbReference type="PANTHER" id="PTHR47962">
    <property type="entry name" value="ATP-DEPENDENT HELICASE LHR-RELATED-RELATED"/>
    <property type="match status" value="1"/>
</dbReference>
<dbReference type="PROSITE" id="PS51192">
    <property type="entry name" value="HELICASE_ATP_BIND_1"/>
    <property type="match status" value="1"/>
</dbReference>
<dbReference type="InterPro" id="IPR021835">
    <property type="entry name" value="DUF3427"/>
</dbReference>
<dbReference type="CDD" id="cd09203">
    <property type="entry name" value="PLDc_N_DEXD_b1"/>
    <property type="match status" value="1"/>
</dbReference>
<dbReference type="AlphaFoldDB" id="A0AAF0FWL4"/>
<evidence type="ECO:0000313" key="4">
    <source>
        <dbReference type="Proteomes" id="UP001218895"/>
    </source>
</evidence>
<dbReference type="GO" id="GO:0016887">
    <property type="term" value="F:ATP hydrolysis activity"/>
    <property type="evidence" value="ECO:0007669"/>
    <property type="project" value="TreeGrafter"/>
</dbReference>
<dbReference type="CDD" id="cd18032">
    <property type="entry name" value="DEXHc_RE_I_III_res"/>
    <property type="match status" value="1"/>
</dbReference>
<dbReference type="InterPro" id="IPR052511">
    <property type="entry name" value="ATP-dep_Helicase"/>
</dbReference>
<sequence>MPLPDGIYEQIINSYINNKLRSPDFESKSIETNNIDKEESQTVLSEYLYHIIKNSLRFAKEKGANLEKQIEICNNIIQYLKTETNEDFLNQCAIEKDGEILLSIFDKLNYPSIGQKRIVRPETSIAQSSLFTGSGLEPNMVNELQLEIESSDRIDILVSFVKWSGIRLIKDQLTEFSKKGRLRVITTSYIGATDLKAVEFLASLDNTEVKISYDTKRTRLHAKAYTFYRDSGFSTSYIGSSNLSNSAITIGLEWNVKVTQKDAYDIIQKVEATFESYWNDPEFKTYTSKDAQYLQNALLSERGIRENQDIAIFDITPYDFQKEILDKLSAERKIHNNWKNLIVSATGTGKTVISAFDYKNFKKELKRVPRLLFVAHREEILKQSVSVFRGVLKDSNFGELLTGNFKPEKLDNLFISIQSFNSNNLPEYTPSDYYDMIIVDEFHHAAAPSYQKLLSYYNPKILLGLTATPERMDNLDILSYFNGKISAEIRLPEAIDRKLLSPFHYFGISDSVDLDSISWKRGGYDRDELSKLYTGNKERVAQIIHAIDTYITDKTEIVGLGFCVSIEHANFMADSFNKAGISSASLHSNSPMDERNTIQRKLVSKEINFIFVVDLYNEGVDIPEVNTVLFLRPTESLTVFLQQFGRGLRLSEEKECLTVLDFVGRQNIHFKFEKRLLAITKKNKVSIKKQVEDDIFSLPKGCYIHLERVAREKVLENIKVQSNNRNHLIELAKSYEFETGEKISLAGFVSYHDIALDEIYSKTTFIEICSLAGLKDGLEQKENEFLKKSALKLTDIDSAELIKFSLELFENTEKYLLKVLSDYQKNMLTMLYYSFYNSPLNNYNKISDIFPEIFGSEKIKSEIIEILKLKYERIDFIDKPLDLDLKAPLFLHCSYTRNQIFSALGHFTLNETPSHGQREGVIYLKDKKLDVFFITLNKTEKQYSPSTMYEDYAINERLFHWQSQSTTSDKSPTGIRYINHESEKSNILLFVRESKSINNRAQPYICLGTARYVSHTGSRPMNIIWSLDEEIPAKILKSARKMIDG</sequence>
<protein>
    <submittedName>
        <fullName evidence="3">DUF3427 domain-containing protein</fullName>
    </submittedName>
</protein>
<dbReference type="InterPro" id="IPR025202">
    <property type="entry name" value="PLD-like_dom"/>
</dbReference>
<dbReference type="REBASE" id="710145">
    <property type="entry name" value="Man21220ORF4360P"/>
</dbReference>
<gene>
    <name evidence="3" type="ORF">L1994_04360</name>
</gene>
<name>A0AAF0FWL4_9EURY</name>
<dbReference type="EMBL" id="CP091092">
    <property type="protein sequence ID" value="WFN37628.1"/>
    <property type="molecule type" value="Genomic_DNA"/>
</dbReference>
<dbReference type="RefSeq" id="WP_278100466.1">
    <property type="nucleotide sequence ID" value="NZ_CP091092.1"/>
</dbReference>
<dbReference type="Proteomes" id="UP001218895">
    <property type="component" value="Chromosome"/>
</dbReference>
<dbReference type="Gene3D" id="3.40.50.300">
    <property type="entry name" value="P-loop containing nucleotide triphosphate hydrolases"/>
    <property type="match status" value="2"/>
</dbReference>
<organism evidence="3 4">
    <name type="scientific">Methanomicrobium antiquum</name>
    <dbReference type="NCBI Taxonomy" id="487686"/>
    <lineage>
        <taxon>Archaea</taxon>
        <taxon>Methanobacteriati</taxon>
        <taxon>Methanobacteriota</taxon>
        <taxon>Stenosarchaea group</taxon>
        <taxon>Methanomicrobia</taxon>
        <taxon>Methanomicrobiales</taxon>
        <taxon>Methanomicrobiaceae</taxon>
        <taxon>Methanomicrobium</taxon>
    </lineage>
</organism>
<dbReference type="SUPFAM" id="SSF52540">
    <property type="entry name" value="P-loop containing nucleoside triphosphate hydrolases"/>
    <property type="match status" value="1"/>
</dbReference>
<dbReference type="GO" id="GO:0005524">
    <property type="term" value="F:ATP binding"/>
    <property type="evidence" value="ECO:0007669"/>
    <property type="project" value="InterPro"/>
</dbReference>
<accession>A0AAF0FWL4</accession>
<feature type="domain" description="Helicase C-terminal" evidence="2">
    <location>
        <begin position="546"/>
        <end position="695"/>
    </location>
</feature>
<dbReference type="Gene3D" id="3.30.870.10">
    <property type="entry name" value="Endonuclease Chain A"/>
    <property type="match status" value="1"/>
</dbReference>
<dbReference type="SMART" id="SM00490">
    <property type="entry name" value="HELICc"/>
    <property type="match status" value="1"/>
</dbReference>
<dbReference type="PANTHER" id="PTHR47962:SF7">
    <property type="entry name" value="MITOCHONDRIAL ATP-DEPENDENT HELICASE IRC3-RELATED"/>
    <property type="match status" value="1"/>
</dbReference>
<dbReference type="Pfam" id="PF04851">
    <property type="entry name" value="ResIII"/>
    <property type="match status" value="1"/>
</dbReference>
<keyword evidence="4" id="KW-1185">Reference proteome</keyword>